<dbReference type="InterPro" id="IPR047216">
    <property type="entry name" value="Endonuclease_DUF559_bact"/>
</dbReference>
<keyword evidence="2" id="KW-0378">Hydrolase</keyword>
<feature type="domain" description="DUF559" evidence="1">
    <location>
        <begin position="1"/>
        <end position="99"/>
    </location>
</feature>
<dbReference type="SUPFAM" id="SSF52980">
    <property type="entry name" value="Restriction endonuclease-like"/>
    <property type="match status" value="1"/>
</dbReference>
<comment type="caution">
    <text evidence="2">The sequence shown here is derived from an EMBL/GenBank/DDBJ whole genome shotgun (WGS) entry which is preliminary data.</text>
</comment>
<protein>
    <submittedName>
        <fullName evidence="2">Endonuclease domain-containing protein</fullName>
    </submittedName>
</protein>
<dbReference type="Pfam" id="PF04480">
    <property type="entry name" value="DUF559"/>
    <property type="match status" value="1"/>
</dbReference>
<proteinExistence type="predicted"/>
<organism evidence="2">
    <name type="scientific">Sphingomonas psychrotolerans</name>
    <dbReference type="NCBI Taxonomy" id="1327635"/>
    <lineage>
        <taxon>Bacteria</taxon>
        <taxon>Pseudomonadati</taxon>
        <taxon>Pseudomonadota</taxon>
        <taxon>Alphaproteobacteria</taxon>
        <taxon>Sphingomonadales</taxon>
        <taxon>Sphingomonadaceae</taxon>
        <taxon>Sphingomonas</taxon>
    </lineage>
</organism>
<name>A0ABU3N0C8_9SPHN</name>
<gene>
    <name evidence="2" type="ORF">MZO42_04370</name>
</gene>
<evidence type="ECO:0000259" key="1">
    <source>
        <dbReference type="Pfam" id="PF04480"/>
    </source>
</evidence>
<evidence type="ECO:0000313" key="2">
    <source>
        <dbReference type="EMBL" id="MDT8757923.1"/>
    </source>
</evidence>
<dbReference type="InterPro" id="IPR011335">
    <property type="entry name" value="Restrct_endonuc-II-like"/>
</dbReference>
<sequence length="114" mass="13052">MRTNPTPAEARLWYHLRAHRFENHKFRHQTVIAPYIIDFTSRSAMLAIEVDGDAHAMQQDYDARRTRFLESQSFHLLRFTNAEVMTNMEAVLQAISSALRTPSPLQGRGPGRGA</sequence>
<dbReference type="Gene3D" id="3.40.960.10">
    <property type="entry name" value="VSR Endonuclease"/>
    <property type="match status" value="1"/>
</dbReference>
<keyword evidence="2" id="KW-0540">Nuclease</keyword>
<reference evidence="2" key="1">
    <citation type="submission" date="2022-04" db="EMBL/GenBank/DDBJ databases">
        <title>Tomato heritable bacteria conferring resistance against bacterial wilt.</title>
        <authorList>
            <person name="Yin J."/>
        </authorList>
    </citation>
    <scope>NUCLEOTIDE SEQUENCE</scope>
    <source>
        <strain evidence="2">Cra20</strain>
    </source>
</reference>
<keyword evidence="2" id="KW-0255">Endonuclease</keyword>
<dbReference type="PANTHER" id="PTHR38590:SF1">
    <property type="entry name" value="BLL0828 PROTEIN"/>
    <property type="match status" value="1"/>
</dbReference>
<dbReference type="PANTHER" id="PTHR38590">
    <property type="entry name" value="BLL0828 PROTEIN"/>
    <property type="match status" value="1"/>
</dbReference>
<dbReference type="GO" id="GO:0004519">
    <property type="term" value="F:endonuclease activity"/>
    <property type="evidence" value="ECO:0007669"/>
    <property type="project" value="UniProtKB-KW"/>
</dbReference>
<dbReference type="CDD" id="cd01038">
    <property type="entry name" value="Endonuclease_DUF559"/>
    <property type="match status" value="1"/>
</dbReference>
<dbReference type="EMBL" id="JALMLT010000001">
    <property type="protein sequence ID" value="MDT8757923.1"/>
    <property type="molecule type" value="Genomic_DNA"/>
</dbReference>
<dbReference type="InterPro" id="IPR007569">
    <property type="entry name" value="DUF559"/>
</dbReference>
<accession>A0ABU3N0C8</accession>